<gene>
    <name evidence="5" type="ORF">EDB95_0107</name>
</gene>
<dbReference type="GO" id="GO:0043565">
    <property type="term" value="F:sequence-specific DNA binding"/>
    <property type="evidence" value="ECO:0007669"/>
    <property type="project" value="InterPro"/>
</dbReference>
<feature type="domain" description="HTH araC/xylS-type" evidence="4">
    <location>
        <begin position="172"/>
        <end position="270"/>
    </location>
</feature>
<organism evidence="5 6">
    <name type="scientific">Dinghuibacter silviterrae</name>
    <dbReference type="NCBI Taxonomy" id="1539049"/>
    <lineage>
        <taxon>Bacteria</taxon>
        <taxon>Pseudomonadati</taxon>
        <taxon>Bacteroidota</taxon>
        <taxon>Chitinophagia</taxon>
        <taxon>Chitinophagales</taxon>
        <taxon>Chitinophagaceae</taxon>
        <taxon>Dinghuibacter</taxon>
    </lineage>
</organism>
<dbReference type="Proteomes" id="UP000294498">
    <property type="component" value="Unassembled WGS sequence"/>
</dbReference>
<protein>
    <submittedName>
        <fullName evidence="5">AraC-like DNA-binding protein</fullName>
    </submittedName>
</protein>
<evidence type="ECO:0000259" key="4">
    <source>
        <dbReference type="PROSITE" id="PS01124"/>
    </source>
</evidence>
<keyword evidence="3" id="KW-0804">Transcription</keyword>
<dbReference type="SMART" id="SM00342">
    <property type="entry name" value="HTH_ARAC"/>
    <property type="match status" value="1"/>
</dbReference>
<dbReference type="InterPro" id="IPR054015">
    <property type="entry name" value="ExsA-like_N"/>
</dbReference>
<dbReference type="EMBL" id="SODV01000001">
    <property type="protein sequence ID" value="TDW99099.1"/>
    <property type="molecule type" value="Genomic_DNA"/>
</dbReference>
<keyword evidence="1" id="KW-0805">Transcription regulation</keyword>
<evidence type="ECO:0000256" key="3">
    <source>
        <dbReference type="ARBA" id="ARBA00023163"/>
    </source>
</evidence>
<dbReference type="PROSITE" id="PS01124">
    <property type="entry name" value="HTH_ARAC_FAMILY_2"/>
    <property type="match status" value="1"/>
</dbReference>
<keyword evidence="2 5" id="KW-0238">DNA-binding</keyword>
<dbReference type="RefSeq" id="WP_133989530.1">
    <property type="nucleotide sequence ID" value="NZ_SODV01000001.1"/>
</dbReference>
<reference evidence="5 6" key="1">
    <citation type="submission" date="2019-03" db="EMBL/GenBank/DDBJ databases">
        <title>Genomic Encyclopedia of Type Strains, Phase IV (KMG-IV): sequencing the most valuable type-strain genomes for metagenomic binning, comparative biology and taxonomic classification.</title>
        <authorList>
            <person name="Goeker M."/>
        </authorList>
    </citation>
    <scope>NUCLEOTIDE SEQUENCE [LARGE SCALE GENOMIC DNA]</scope>
    <source>
        <strain evidence="5 6">DSM 100059</strain>
    </source>
</reference>
<dbReference type="SUPFAM" id="SSF46689">
    <property type="entry name" value="Homeodomain-like"/>
    <property type="match status" value="1"/>
</dbReference>
<dbReference type="Pfam" id="PF22200">
    <property type="entry name" value="ExsA_N"/>
    <property type="match status" value="1"/>
</dbReference>
<name>A0A4R8DM97_9BACT</name>
<dbReference type="InterPro" id="IPR018060">
    <property type="entry name" value="HTH_AraC"/>
</dbReference>
<comment type="caution">
    <text evidence="5">The sequence shown here is derived from an EMBL/GenBank/DDBJ whole genome shotgun (WGS) entry which is preliminary data.</text>
</comment>
<evidence type="ECO:0000256" key="2">
    <source>
        <dbReference type="ARBA" id="ARBA00023125"/>
    </source>
</evidence>
<dbReference type="PANTHER" id="PTHR43280:SF2">
    <property type="entry name" value="HTH-TYPE TRANSCRIPTIONAL REGULATOR EXSA"/>
    <property type="match status" value="1"/>
</dbReference>
<dbReference type="OrthoDB" id="4480133at2"/>
<dbReference type="PANTHER" id="PTHR43280">
    <property type="entry name" value="ARAC-FAMILY TRANSCRIPTIONAL REGULATOR"/>
    <property type="match status" value="1"/>
</dbReference>
<proteinExistence type="predicted"/>
<keyword evidence="6" id="KW-1185">Reference proteome</keyword>
<evidence type="ECO:0000313" key="5">
    <source>
        <dbReference type="EMBL" id="TDW99099.1"/>
    </source>
</evidence>
<dbReference type="GO" id="GO:0003700">
    <property type="term" value="F:DNA-binding transcription factor activity"/>
    <property type="evidence" value="ECO:0007669"/>
    <property type="project" value="InterPro"/>
</dbReference>
<accession>A0A4R8DM97</accession>
<dbReference type="Pfam" id="PF12833">
    <property type="entry name" value="HTH_18"/>
    <property type="match status" value="1"/>
</dbReference>
<sequence length="274" mass="31945">MRPVFQRLGDAFVYSCTFDTTYAYEQFVPEHLLAYQLSGQTHIYHQRGELVLEEGQLLLARGNQFAKSKKVPGANNEYKCLSVVMTTERLRQFASENDIVCAEKYSGGKNIILEPDSFFKSYFDSITPYIKEWKNVSTRMATLKVHEAIALLVHLRPGLQSFLFDFADPHKQDLEAFMLKNFQYNAPLENFARLSGRSLTGFKREFAQTFKTSPAKWLKDKRLSEAYYLIRQKNRKPQDFYLDLGFENLSHFYSSFKHKYGMTPAEIKPQNHDH</sequence>
<evidence type="ECO:0000256" key="1">
    <source>
        <dbReference type="ARBA" id="ARBA00023015"/>
    </source>
</evidence>
<dbReference type="AlphaFoldDB" id="A0A4R8DM97"/>
<dbReference type="InterPro" id="IPR009057">
    <property type="entry name" value="Homeodomain-like_sf"/>
</dbReference>
<dbReference type="Gene3D" id="1.10.10.60">
    <property type="entry name" value="Homeodomain-like"/>
    <property type="match status" value="1"/>
</dbReference>
<evidence type="ECO:0000313" key="6">
    <source>
        <dbReference type="Proteomes" id="UP000294498"/>
    </source>
</evidence>